<sequence>MPDARIEERSRSMPNPALAAMDADWRETLPEEWTAPGRDLAGKEIQIPLRRHPALAKYASKNEAIKALVHAQRLLGKKGEGESSLLGLAKDRAQPPASPADYDLPQLDMPEDFRIDEALRDAFLEKAHELGLTGDQVAGLYAWFLPLNVQALLERHEQDNDERLRQRESQLAALRKVHGGAAQSVLGAARKAVLALGGGELMERLEACGAADDARVVQAFARVAPLVSETGKRARDAAPAQGLTPQRLREMLRDPRYHDPSRRDPDFVRQVSEGFDALYPGTRGQEGRREGM</sequence>
<feature type="compositionally biased region" description="Basic and acidic residues" evidence="1">
    <location>
        <begin position="254"/>
        <end position="267"/>
    </location>
</feature>
<keyword evidence="3" id="KW-1185">Reference proteome</keyword>
<protein>
    <submittedName>
        <fullName evidence="2">Uncharacterized protein</fullName>
    </submittedName>
</protein>
<dbReference type="RefSeq" id="WP_235641543.1">
    <property type="nucleotide sequence ID" value="NZ_FZOC01000003.1"/>
</dbReference>
<dbReference type="Proteomes" id="UP000198324">
    <property type="component" value="Unassembled WGS sequence"/>
</dbReference>
<organism evidence="2 3">
    <name type="scientific">Humidesulfovibrio mexicanus</name>
    <dbReference type="NCBI Taxonomy" id="147047"/>
    <lineage>
        <taxon>Bacteria</taxon>
        <taxon>Pseudomonadati</taxon>
        <taxon>Thermodesulfobacteriota</taxon>
        <taxon>Desulfovibrionia</taxon>
        <taxon>Desulfovibrionales</taxon>
        <taxon>Desulfovibrionaceae</taxon>
        <taxon>Humidesulfovibrio</taxon>
    </lineage>
</organism>
<feature type="region of interest" description="Disordered" evidence="1">
    <location>
        <begin position="254"/>
        <end position="292"/>
    </location>
</feature>
<dbReference type="EMBL" id="FZOC01000003">
    <property type="protein sequence ID" value="SNR86987.1"/>
    <property type="molecule type" value="Genomic_DNA"/>
</dbReference>
<dbReference type="AlphaFoldDB" id="A0A238ZU86"/>
<evidence type="ECO:0000313" key="3">
    <source>
        <dbReference type="Proteomes" id="UP000198324"/>
    </source>
</evidence>
<feature type="compositionally biased region" description="Basic and acidic residues" evidence="1">
    <location>
        <begin position="1"/>
        <end position="11"/>
    </location>
</feature>
<proteinExistence type="predicted"/>
<feature type="region of interest" description="Disordered" evidence="1">
    <location>
        <begin position="1"/>
        <end position="20"/>
    </location>
</feature>
<reference evidence="2 3" key="1">
    <citation type="submission" date="2017-06" db="EMBL/GenBank/DDBJ databases">
        <authorList>
            <person name="Kim H.J."/>
            <person name="Triplett B.A."/>
        </authorList>
    </citation>
    <scope>NUCLEOTIDE SEQUENCE [LARGE SCALE GENOMIC DNA]</scope>
    <source>
        <strain evidence="2 3">DSM 13116</strain>
    </source>
</reference>
<evidence type="ECO:0000256" key="1">
    <source>
        <dbReference type="SAM" id="MobiDB-lite"/>
    </source>
</evidence>
<gene>
    <name evidence="2" type="ORF">SAMN04488503_1618</name>
</gene>
<accession>A0A238ZU86</accession>
<evidence type="ECO:0000313" key="2">
    <source>
        <dbReference type="EMBL" id="SNR86987.1"/>
    </source>
</evidence>
<name>A0A238ZU86_9BACT</name>